<name>A0ABD3PUV6_9STRA</name>
<gene>
    <name evidence="2" type="ORF">HJC23_011505</name>
</gene>
<evidence type="ECO:0000256" key="1">
    <source>
        <dbReference type="SAM" id="Phobius"/>
    </source>
</evidence>
<keyword evidence="1" id="KW-0472">Membrane</keyword>
<feature type="transmembrane region" description="Helical" evidence="1">
    <location>
        <begin position="120"/>
        <end position="143"/>
    </location>
</feature>
<keyword evidence="3" id="KW-1185">Reference proteome</keyword>
<dbReference type="Proteomes" id="UP001516023">
    <property type="component" value="Unassembled WGS sequence"/>
</dbReference>
<evidence type="ECO:0008006" key="4">
    <source>
        <dbReference type="Google" id="ProtNLM"/>
    </source>
</evidence>
<feature type="transmembrane region" description="Helical" evidence="1">
    <location>
        <begin position="59"/>
        <end position="81"/>
    </location>
</feature>
<proteinExistence type="predicted"/>
<feature type="transmembrane region" description="Helical" evidence="1">
    <location>
        <begin position="188"/>
        <end position="208"/>
    </location>
</feature>
<comment type="caution">
    <text evidence="2">The sequence shown here is derived from an EMBL/GenBank/DDBJ whole genome shotgun (WGS) entry which is preliminary data.</text>
</comment>
<keyword evidence="1" id="KW-1133">Transmembrane helix</keyword>
<feature type="transmembrane region" description="Helical" evidence="1">
    <location>
        <begin position="31"/>
        <end position="53"/>
    </location>
</feature>
<evidence type="ECO:0000313" key="2">
    <source>
        <dbReference type="EMBL" id="KAL3791449.1"/>
    </source>
</evidence>
<sequence>MNNIHLPPFPHAQINNNVHNLQLLLASTGSLLRVLVLACIVVNCLLFLSAFLALGVRYVGMNTLLVSLVSCAHTVGMAMVLSPHITNSESIIASGGDHSIMQSIEQILRYSSQRYTDNPLAYGAIMGGTAMLITVMHAVSAYYGGIAQCVASNGTRLVHNTVSNNMTSGSAHSFDSYGMCGSSGPVNVVSFLSSILSWLYLAVAVLLYTRRVELLGEQSSSGTYQYDEIGESVDGSVGGVAGGSGRFAGDFPSGGASPTTLHV</sequence>
<keyword evidence="1" id="KW-0812">Transmembrane</keyword>
<dbReference type="AlphaFoldDB" id="A0ABD3PUV6"/>
<accession>A0ABD3PUV6</accession>
<organism evidence="2 3">
    <name type="scientific">Cyclotella cryptica</name>
    <dbReference type="NCBI Taxonomy" id="29204"/>
    <lineage>
        <taxon>Eukaryota</taxon>
        <taxon>Sar</taxon>
        <taxon>Stramenopiles</taxon>
        <taxon>Ochrophyta</taxon>
        <taxon>Bacillariophyta</taxon>
        <taxon>Coscinodiscophyceae</taxon>
        <taxon>Thalassiosirophycidae</taxon>
        <taxon>Stephanodiscales</taxon>
        <taxon>Stephanodiscaceae</taxon>
        <taxon>Cyclotella</taxon>
    </lineage>
</organism>
<reference evidence="2 3" key="1">
    <citation type="journal article" date="2020" name="G3 (Bethesda)">
        <title>Improved Reference Genome for Cyclotella cryptica CCMP332, a Model for Cell Wall Morphogenesis, Salinity Adaptation, and Lipid Production in Diatoms (Bacillariophyta).</title>
        <authorList>
            <person name="Roberts W.R."/>
            <person name="Downey K.M."/>
            <person name="Ruck E.C."/>
            <person name="Traller J.C."/>
            <person name="Alverson A.J."/>
        </authorList>
    </citation>
    <scope>NUCLEOTIDE SEQUENCE [LARGE SCALE GENOMIC DNA]</scope>
    <source>
        <strain evidence="2 3">CCMP332</strain>
    </source>
</reference>
<dbReference type="EMBL" id="JABMIG020000114">
    <property type="protein sequence ID" value="KAL3791449.1"/>
    <property type="molecule type" value="Genomic_DNA"/>
</dbReference>
<evidence type="ECO:0000313" key="3">
    <source>
        <dbReference type="Proteomes" id="UP001516023"/>
    </source>
</evidence>
<protein>
    <recommendedName>
        <fullName evidence="4">Membrane-associated protein</fullName>
    </recommendedName>
</protein>